<dbReference type="STRING" id="1055723.SAMN05216293_3801"/>
<evidence type="ECO:0000256" key="5">
    <source>
        <dbReference type="ARBA" id="ARBA00022801"/>
    </source>
</evidence>
<dbReference type="GO" id="GO:0036220">
    <property type="term" value="F:ITP diphosphatase activity"/>
    <property type="evidence" value="ECO:0007669"/>
    <property type="project" value="UniProtKB-UniRule"/>
</dbReference>
<protein>
    <recommendedName>
        <fullName evidence="10">dITP/XTP pyrophosphatase</fullName>
        <ecNumber evidence="10">3.6.1.66</ecNumber>
    </recommendedName>
    <alternativeName>
        <fullName evidence="10">Non-canonical purine NTP pyrophosphatase</fullName>
    </alternativeName>
    <alternativeName>
        <fullName evidence="10">Non-standard purine NTP pyrophosphatase</fullName>
    </alternativeName>
    <alternativeName>
        <fullName evidence="10">Nucleoside-triphosphate diphosphatase</fullName>
    </alternativeName>
    <alternativeName>
        <fullName evidence="10">Nucleoside-triphosphate pyrophosphatase</fullName>
        <shortName evidence="10">NTPase</shortName>
    </alternativeName>
</protein>
<reference evidence="13 14" key="1">
    <citation type="submission" date="2016-11" db="EMBL/GenBank/DDBJ databases">
        <authorList>
            <person name="Varghese N."/>
            <person name="Submissions S."/>
        </authorList>
    </citation>
    <scope>NUCLEOTIDE SEQUENCE [LARGE SCALE GENOMIC DNA]</scope>
    <source>
        <strain evidence="13 14">CGMCC 1.12174</strain>
        <strain evidence="12 15">DSM 26351</strain>
    </source>
</reference>
<dbReference type="Proteomes" id="UP000184031">
    <property type="component" value="Unassembled WGS sequence"/>
</dbReference>
<keyword evidence="5 10" id="KW-0378">Hydrolase</keyword>
<dbReference type="GO" id="GO:0000166">
    <property type="term" value="F:nucleotide binding"/>
    <property type="evidence" value="ECO:0007669"/>
    <property type="project" value="UniProtKB-KW"/>
</dbReference>
<comment type="caution">
    <text evidence="10">Lacks conserved residue(s) required for the propagation of feature annotation.</text>
</comment>
<dbReference type="NCBIfam" id="TIGR00042">
    <property type="entry name" value="RdgB/HAM1 family non-canonical purine NTP pyrophosphatase"/>
    <property type="match status" value="1"/>
</dbReference>
<evidence type="ECO:0000256" key="11">
    <source>
        <dbReference type="RuleBase" id="RU003781"/>
    </source>
</evidence>
<feature type="binding site" evidence="10">
    <location>
        <begin position="7"/>
        <end position="12"/>
    </location>
    <ligand>
        <name>substrate</name>
    </ligand>
</feature>
<dbReference type="HAMAP" id="MF_01405">
    <property type="entry name" value="Non_canon_purine_NTPase"/>
    <property type="match status" value="1"/>
</dbReference>
<dbReference type="GO" id="GO:0035870">
    <property type="term" value="F:dITP diphosphatase activity"/>
    <property type="evidence" value="ECO:0007669"/>
    <property type="project" value="UniProtKB-UniRule"/>
</dbReference>
<evidence type="ECO:0000256" key="3">
    <source>
        <dbReference type="ARBA" id="ARBA00022723"/>
    </source>
</evidence>
<evidence type="ECO:0000313" key="14">
    <source>
        <dbReference type="Proteomes" id="UP000184031"/>
    </source>
</evidence>
<dbReference type="Pfam" id="PF01725">
    <property type="entry name" value="Ham1p_like"/>
    <property type="match status" value="1"/>
</dbReference>
<evidence type="ECO:0000313" key="15">
    <source>
        <dbReference type="Proteomes" id="UP000198940"/>
    </source>
</evidence>
<evidence type="ECO:0000256" key="8">
    <source>
        <dbReference type="ARBA" id="ARBA00051875"/>
    </source>
</evidence>
<feature type="active site" description="Proton acceptor" evidence="10">
    <location>
        <position position="68"/>
    </location>
</feature>
<keyword evidence="3 10" id="KW-0479">Metal-binding</keyword>
<evidence type="ECO:0000256" key="9">
    <source>
        <dbReference type="ARBA" id="ARBA00052017"/>
    </source>
</evidence>
<sequence>MKLVFATHNDHKLYEVQQLLPESIELLSLKDIGCFDEIPETGLTLEENAKIKADFVTQTYGLDCFSDDTGLLVDSLDGEPGVYSARYAGEQKNAGDNMAKLLSKLDGKDNRSAHFKTIIHLNIKGNSFVFEGIVEGSITESQQGNGGFGYDPVFRPNGYKKTFGELSAATKNTISHRGKAIQKLVDFLKNNVT</sequence>
<name>A0A1M7BTA5_9FLAO</name>
<feature type="binding site" evidence="10">
    <location>
        <begin position="176"/>
        <end position="177"/>
    </location>
    <ligand>
        <name>substrate</name>
    </ligand>
</feature>
<feature type="binding site" evidence="10">
    <location>
        <position position="171"/>
    </location>
    <ligand>
        <name>substrate</name>
    </ligand>
</feature>
<dbReference type="Gene3D" id="3.90.950.10">
    <property type="match status" value="1"/>
</dbReference>
<dbReference type="PANTHER" id="PTHR11067">
    <property type="entry name" value="INOSINE TRIPHOSPHATE PYROPHOSPHATASE/HAM1 PROTEIN"/>
    <property type="match status" value="1"/>
</dbReference>
<keyword evidence="4 10" id="KW-0547">Nucleotide-binding</keyword>
<keyword evidence="15" id="KW-1185">Reference proteome</keyword>
<dbReference type="GO" id="GO:0009117">
    <property type="term" value="P:nucleotide metabolic process"/>
    <property type="evidence" value="ECO:0007669"/>
    <property type="project" value="UniProtKB-KW"/>
</dbReference>
<organism evidence="13 14">
    <name type="scientific">Flagellimonas taeanensis</name>
    <dbReference type="NCBI Taxonomy" id="1005926"/>
    <lineage>
        <taxon>Bacteria</taxon>
        <taxon>Pseudomonadati</taxon>
        <taxon>Bacteroidota</taxon>
        <taxon>Flavobacteriia</taxon>
        <taxon>Flavobacteriales</taxon>
        <taxon>Flavobacteriaceae</taxon>
        <taxon>Flagellimonas</taxon>
    </lineage>
</organism>
<dbReference type="NCBIfam" id="NF011398">
    <property type="entry name" value="PRK14823.1"/>
    <property type="match status" value="1"/>
</dbReference>
<dbReference type="AlphaFoldDB" id="A0A1M7BTA5"/>
<dbReference type="GO" id="GO:0046872">
    <property type="term" value="F:metal ion binding"/>
    <property type="evidence" value="ECO:0007669"/>
    <property type="project" value="UniProtKB-KW"/>
</dbReference>
<comment type="similarity">
    <text evidence="1 10 11">Belongs to the HAM1 NTPase family.</text>
</comment>
<comment type="catalytic activity">
    <reaction evidence="9 10">
        <text>XTP + H2O = XMP + diphosphate + H(+)</text>
        <dbReference type="Rhea" id="RHEA:28610"/>
        <dbReference type="ChEBI" id="CHEBI:15377"/>
        <dbReference type="ChEBI" id="CHEBI:15378"/>
        <dbReference type="ChEBI" id="CHEBI:33019"/>
        <dbReference type="ChEBI" id="CHEBI:57464"/>
        <dbReference type="ChEBI" id="CHEBI:61314"/>
        <dbReference type="EC" id="3.6.1.66"/>
    </reaction>
</comment>
<dbReference type="SUPFAM" id="SSF52972">
    <property type="entry name" value="ITPase-like"/>
    <property type="match status" value="1"/>
</dbReference>
<comment type="function">
    <text evidence="10">Pyrophosphatase that catalyzes the hydrolysis of nucleoside triphosphates to their monophosphate derivatives, with a high preference for the non-canonical purine nucleotides XTP (xanthosine triphosphate), dITP (deoxyinosine triphosphate) and ITP. Seems to function as a house-cleaning enzyme that removes non-canonical purine nucleotides from the nucleotide pool, thus preventing their incorporation into DNA/RNA and avoiding chromosomal lesions.</text>
</comment>
<dbReference type="EMBL" id="FRAT01000012">
    <property type="protein sequence ID" value="SHL58163.1"/>
    <property type="molecule type" value="Genomic_DNA"/>
</dbReference>
<evidence type="ECO:0000313" key="13">
    <source>
        <dbReference type="EMBL" id="SHL58163.1"/>
    </source>
</evidence>
<dbReference type="InterPro" id="IPR002637">
    <property type="entry name" value="RdgB/HAM1"/>
</dbReference>
<dbReference type="GO" id="GO:0017111">
    <property type="term" value="F:ribonucleoside triphosphate phosphatase activity"/>
    <property type="evidence" value="ECO:0007669"/>
    <property type="project" value="InterPro"/>
</dbReference>
<comment type="catalytic activity">
    <reaction evidence="10">
        <text>ITP + H2O = IMP + diphosphate + H(+)</text>
        <dbReference type="Rhea" id="RHEA:29399"/>
        <dbReference type="ChEBI" id="CHEBI:15377"/>
        <dbReference type="ChEBI" id="CHEBI:15378"/>
        <dbReference type="ChEBI" id="CHEBI:33019"/>
        <dbReference type="ChEBI" id="CHEBI:58053"/>
        <dbReference type="ChEBI" id="CHEBI:61402"/>
        <dbReference type="EC" id="3.6.1.66"/>
    </reaction>
</comment>
<keyword evidence="6 10" id="KW-0460">Magnesium</keyword>
<dbReference type="GO" id="GO:0036222">
    <property type="term" value="F:XTP diphosphatase activity"/>
    <property type="evidence" value="ECO:0007669"/>
    <property type="project" value="UniProtKB-UniRule"/>
</dbReference>
<comment type="subunit">
    <text evidence="2 10">Homodimer.</text>
</comment>
<accession>A0A1M7BTA5</accession>
<comment type="cofactor">
    <cofactor evidence="10">
        <name>Mg(2+)</name>
        <dbReference type="ChEBI" id="CHEBI:18420"/>
    </cofactor>
    <text evidence="10">Binds 1 Mg(2+) ion per subunit.</text>
</comment>
<evidence type="ECO:0000256" key="1">
    <source>
        <dbReference type="ARBA" id="ARBA00008023"/>
    </source>
</evidence>
<gene>
    <name evidence="12" type="ORF">SAMN04487891_11257</name>
    <name evidence="13" type="ORF">SAMN05216293_3801</name>
</gene>
<evidence type="ECO:0000256" key="7">
    <source>
        <dbReference type="ARBA" id="ARBA00023080"/>
    </source>
</evidence>
<dbReference type="EMBL" id="FOKU01000012">
    <property type="protein sequence ID" value="SFC49287.1"/>
    <property type="molecule type" value="Genomic_DNA"/>
</dbReference>
<evidence type="ECO:0000256" key="10">
    <source>
        <dbReference type="HAMAP-Rule" id="MF_01405"/>
    </source>
</evidence>
<comment type="catalytic activity">
    <reaction evidence="8 10">
        <text>dITP + H2O = dIMP + diphosphate + H(+)</text>
        <dbReference type="Rhea" id="RHEA:28342"/>
        <dbReference type="ChEBI" id="CHEBI:15377"/>
        <dbReference type="ChEBI" id="CHEBI:15378"/>
        <dbReference type="ChEBI" id="CHEBI:33019"/>
        <dbReference type="ChEBI" id="CHEBI:61194"/>
        <dbReference type="ChEBI" id="CHEBI:61382"/>
        <dbReference type="EC" id="3.6.1.66"/>
    </reaction>
</comment>
<comment type="caution">
    <text evidence="13">The sequence shown here is derived from an EMBL/GenBank/DDBJ whole genome shotgun (WGS) entry which is preliminary data.</text>
</comment>
<evidence type="ECO:0000256" key="6">
    <source>
        <dbReference type="ARBA" id="ARBA00022842"/>
    </source>
</evidence>
<dbReference type="EC" id="3.6.1.66" evidence="10"/>
<proteinExistence type="inferred from homology"/>
<dbReference type="GO" id="GO:0005829">
    <property type="term" value="C:cytosol"/>
    <property type="evidence" value="ECO:0007669"/>
    <property type="project" value="TreeGrafter"/>
</dbReference>
<keyword evidence="7 10" id="KW-0546">Nucleotide metabolism</keyword>
<dbReference type="PANTHER" id="PTHR11067:SF9">
    <property type="entry name" value="INOSINE TRIPHOSPHATE PYROPHOSPHATASE"/>
    <property type="match status" value="1"/>
</dbReference>
<dbReference type="InterPro" id="IPR020922">
    <property type="entry name" value="dITP/XTP_pyrophosphatase"/>
</dbReference>
<evidence type="ECO:0000256" key="4">
    <source>
        <dbReference type="ARBA" id="ARBA00022741"/>
    </source>
</evidence>
<dbReference type="FunFam" id="3.90.950.10:FF:000001">
    <property type="entry name" value="dITP/XTP pyrophosphatase"/>
    <property type="match status" value="1"/>
</dbReference>
<feature type="binding site" evidence="10">
    <location>
        <begin position="148"/>
        <end position="151"/>
    </location>
    <ligand>
        <name>substrate</name>
    </ligand>
</feature>
<dbReference type="InterPro" id="IPR029001">
    <property type="entry name" value="ITPase-like_fam"/>
</dbReference>
<dbReference type="Proteomes" id="UP000198940">
    <property type="component" value="Unassembled WGS sequence"/>
</dbReference>
<feature type="binding site" evidence="10">
    <location>
        <position position="68"/>
    </location>
    <ligand>
        <name>Mg(2+)</name>
        <dbReference type="ChEBI" id="CHEBI:18420"/>
    </ligand>
</feature>
<feature type="binding site" evidence="10">
    <location>
        <position position="69"/>
    </location>
    <ligand>
        <name>substrate</name>
    </ligand>
</feature>
<dbReference type="CDD" id="cd00515">
    <property type="entry name" value="HAM1"/>
    <property type="match status" value="1"/>
</dbReference>
<dbReference type="RefSeq" id="WP_072882524.1">
    <property type="nucleotide sequence ID" value="NZ_FOKU01000012.1"/>
</dbReference>
<evidence type="ECO:0000256" key="2">
    <source>
        <dbReference type="ARBA" id="ARBA00011738"/>
    </source>
</evidence>
<dbReference type="OrthoDB" id="9807456at2"/>
<evidence type="ECO:0000313" key="12">
    <source>
        <dbReference type="EMBL" id="SFC49287.1"/>
    </source>
</evidence>
<dbReference type="GO" id="GO:0009146">
    <property type="term" value="P:purine nucleoside triphosphate catabolic process"/>
    <property type="evidence" value="ECO:0007669"/>
    <property type="project" value="UniProtKB-UniRule"/>
</dbReference>